<comment type="catalytic activity">
    <reaction evidence="7">
        <text>serotonin + octadecanoyl-CoA = N-octadecanoyl-serotonin + CoA + H(+)</text>
        <dbReference type="Rhea" id="RHEA:51400"/>
        <dbReference type="ChEBI" id="CHEBI:15378"/>
        <dbReference type="ChEBI" id="CHEBI:57287"/>
        <dbReference type="ChEBI" id="CHEBI:57394"/>
        <dbReference type="ChEBI" id="CHEBI:134065"/>
        <dbReference type="ChEBI" id="CHEBI:350546"/>
    </reaction>
    <physiologicalReaction direction="left-to-right" evidence="7">
        <dbReference type="Rhea" id="RHEA:51401"/>
    </physiologicalReaction>
</comment>
<keyword evidence="1" id="KW-0808">Transferase</keyword>
<dbReference type="InterPro" id="IPR016181">
    <property type="entry name" value="Acyl_CoA_acyltransferase"/>
</dbReference>
<comment type="catalytic activity">
    <reaction evidence="11">
        <text>serotonin + hexadecanoyl-CoA = N-hexadecanoyl-serotonin + CoA + H(+)</text>
        <dbReference type="Rhea" id="RHEA:51384"/>
        <dbReference type="ChEBI" id="CHEBI:15378"/>
        <dbReference type="ChEBI" id="CHEBI:57287"/>
        <dbReference type="ChEBI" id="CHEBI:57379"/>
        <dbReference type="ChEBI" id="CHEBI:134059"/>
        <dbReference type="ChEBI" id="CHEBI:350546"/>
    </reaction>
    <physiologicalReaction direction="left-to-right" evidence="11">
        <dbReference type="Rhea" id="RHEA:51385"/>
    </physiologicalReaction>
</comment>
<evidence type="ECO:0000313" key="14">
    <source>
        <dbReference type="EnsemblMetazoa" id="SCAU010083-PA"/>
    </source>
</evidence>
<accession>A0A1I8PQ59</accession>
<dbReference type="PANTHER" id="PTHR20905">
    <property type="entry name" value="N-ACETYLTRANSFERASE-RELATED"/>
    <property type="match status" value="1"/>
</dbReference>
<evidence type="ECO:0000313" key="15">
    <source>
        <dbReference type="Proteomes" id="UP000095300"/>
    </source>
</evidence>
<evidence type="ECO:0000256" key="13">
    <source>
        <dbReference type="ARBA" id="ARBA00052491"/>
    </source>
</evidence>
<comment type="catalytic activity">
    <reaction evidence="13">
        <text>serotonin + acetyl-CoA = N-acetylserotonin + CoA + H(+)</text>
        <dbReference type="Rhea" id="RHEA:25217"/>
        <dbReference type="ChEBI" id="CHEBI:15378"/>
        <dbReference type="ChEBI" id="CHEBI:17697"/>
        <dbReference type="ChEBI" id="CHEBI:57287"/>
        <dbReference type="ChEBI" id="CHEBI:57288"/>
        <dbReference type="ChEBI" id="CHEBI:350546"/>
        <dbReference type="EC" id="2.3.1.87"/>
    </reaction>
    <physiologicalReaction direction="left-to-right" evidence="13">
        <dbReference type="Rhea" id="RHEA:25218"/>
    </physiologicalReaction>
</comment>
<evidence type="ECO:0000256" key="7">
    <source>
        <dbReference type="ARBA" id="ARBA00050849"/>
    </source>
</evidence>
<keyword evidence="15" id="KW-1185">Reference proteome</keyword>
<organism evidence="14 15">
    <name type="scientific">Stomoxys calcitrans</name>
    <name type="common">Stable fly</name>
    <name type="synonym">Conops calcitrans</name>
    <dbReference type="NCBI Taxonomy" id="35570"/>
    <lineage>
        <taxon>Eukaryota</taxon>
        <taxon>Metazoa</taxon>
        <taxon>Ecdysozoa</taxon>
        <taxon>Arthropoda</taxon>
        <taxon>Hexapoda</taxon>
        <taxon>Insecta</taxon>
        <taxon>Pterygota</taxon>
        <taxon>Neoptera</taxon>
        <taxon>Endopterygota</taxon>
        <taxon>Diptera</taxon>
        <taxon>Brachycera</taxon>
        <taxon>Muscomorpha</taxon>
        <taxon>Muscoidea</taxon>
        <taxon>Muscidae</taxon>
        <taxon>Stomoxys</taxon>
    </lineage>
</organism>
<evidence type="ECO:0000256" key="12">
    <source>
        <dbReference type="ARBA" id="ARBA00052335"/>
    </source>
</evidence>
<evidence type="ECO:0000256" key="8">
    <source>
        <dbReference type="ARBA" id="ARBA00051284"/>
    </source>
</evidence>
<evidence type="ECO:0000256" key="1">
    <source>
        <dbReference type="ARBA" id="ARBA00022679"/>
    </source>
</evidence>
<comment type="similarity">
    <text evidence="4">Belongs to the acetyltransferase family. AANAT subfamily.</text>
</comment>
<comment type="catalytic activity">
    <reaction evidence="6">
        <text>dopamine + (9Z)-octadecenoyl-CoA = N-(9Z-octadecanoyl)-dopamine + CoA + H(+)</text>
        <dbReference type="Rhea" id="RHEA:51380"/>
        <dbReference type="ChEBI" id="CHEBI:15378"/>
        <dbReference type="ChEBI" id="CHEBI:31883"/>
        <dbReference type="ChEBI" id="CHEBI:57287"/>
        <dbReference type="ChEBI" id="CHEBI:57387"/>
        <dbReference type="ChEBI" id="CHEBI:59905"/>
    </reaction>
    <physiologicalReaction direction="left-to-right" evidence="6">
        <dbReference type="Rhea" id="RHEA:51381"/>
    </physiologicalReaction>
</comment>
<evidence type="ECO:0000256" key="3">
    <source>
        <dbReference type="ARBA" id="ARBA00037926"/>
    </source>
</evidence>
<dbReference type="SUPFAM" id="SSF55729">
    <property type="entry name" value="Acyl-CoA N-acyltransferases (Nat)"/>
    <property type="match status" value="1"/>
</dbReference>
<evidence type="ECO:0000256" key="11">
    <source>
        <dbReference type="ARBA" id="ARBA00052178"/>
    </source>
</evidence>
<evidence type="ECO:0000256" key="4">
    <source>
        <dbReference type="ARBA" id="ARBA00038182"/>
    </source>
</evidence>
<dbReference type="OrthoDB" id="8113373at2759"/>
<keyword evidence="2" id="KW-0012">Acyltransferase</keyword>
<dbReference type="EnsemblMetazoa" id="SCAU010083-RA">
    <property type="protein sequence ID" value="SCAU010083-PA"/>
    <property type="gene ID" value="SCAU010083"/>
</dbReference>
<comment type="catalytic activity">
    <reaction evidence="9">
        <text>dopamine + acetyl-CoA = N-acetyldopamine + CoA + H(+)</text>
        <dbReference type="Rhea" id="RHEA:51388"/>
        <dbReference type="ChEBI" id="CHEBI:15378"/>
        <dbReference type="ChEBI" id="CHEBI:57287"/>
        <dbReference type="ChEBI" id="CHEBI:57288"/>
        <dbReference type="ChEBI" id="CHEBI:59905"/>
        <dbReference type="ChEBI" id="CHEBI:125678"/>
    </reaction>
    <physiologicalReaction direction="left-to-right" evidence="9">
        <dbReference type="Rhea" id="RHEA:51389"/>
    </physiologicalReaction>
</comment>
<comment type="pathway">
    <text evidence="3">Aromatic compound metabolism; melatonin biosynthesis; melatonin from serotonin: step 1/2.</text>
</comment>
<dbReference type="GO" id="GO:0004059">
    <property type="term" value="F:aralkylamine N-acetyltransferase activity"/>
    <property type="evidence" value="ECO:0007669"/>
    <property type="project" value="UniProtKB-EC"/>
</dbReference>
<evidence type="ECO:0000256" key="2">
    <source>
        <dbReference type="ARBA" id="ARBA00023315"/>
    </source>
</evidence>
<comment type="catalytic activity">
    <reaction evidence="12">
        <text>dopamine + hexadecanoyl-CoA = N-hexadecanoyl-dopamine + CoA + H(+)</text>
        <dbReference type="Rhea" id="RHEA:51376"/>
        <dbReference type="ChEBI" id="CHEBI:15378"/>
        <dbReference type="ChEBI" id="CHEBI:57287"/>
        <dbReference type="ChEBI" id="CHEBI:57379"/>
        <dbReference type="ChEBI" id="CHEBI:59905"/>
        <dbReference type="ChEBI" id="CHEBI:134058"/>
    </reaction>
    <physiologicalReaction direction="left-to-right" evidence="12">
        <dbReference type="Rhea" id="RHEA:51377"/>
    </physiologicalReaction>
</comment>
<evidence type="ECO:0000256" key="6">
    <source>
        <dbReference type="ARBA" id="ARBA00050189"/>
    </source>
</evidence>
<dbReference type="VEuPathDB" id="VectorBase:SCAU010083"/>
<dbReference type="EC" id="2.3.1.87" evidence="5"/>
<dbReference type="AlphaFoldDB" id="A0A1I8PQ59"/>
<dbReference type="KEGG" id="scac:106094318"/>
<dbReference type="Proteomes" id="UP000095300">
    <property type="component" value="Unassembled WGS sequence"/>
</dbReference>
<evidence type="ECO:0000256" key="10">
    <source>
        <dbReference type="ARBA" id="ARBA00051823"/>
    </source>
</evidence>
<dbReference type="FunFam" id="3.40.630.30:FF:000046">
    <property type="entry name" value="Dopamine N-acetyltransferase"/>
    <property type="match status" value="1"/>
</dbReference>
<comment type="catalytic activity">
    <reaction evidence="8">
        <text>serotonin + (5Z,8Z,11Z,14Z)-eicosatetraenoyl-CoA = N-[(5Z,8Z,11Z,14Z)-eicosatetraenoyl]-serotonin + CoA + H(+)</text>
        <dbReference type="Rhea" id="RHEA:51396"/>
        <dbReference type="ChEBI" id="CHEBI:15378"/>
        <dbReference type="ChEBI" id="CHEBI:57287"/>
        <dbReference type="ChEBI" id="CHEBI:57368"/>
        <dbReference type="ChEBI" id="CHEBI:132255"/>
        <dbReference type="ChEBI" id="CHEBI:350546"/>
    </reaction>
    <physiologicalReaction direction="left-to-right" evidence="8">
        <dbReference type="Rhea" id="RHEA:51397"/>
    </physiologicalReaction>
</comment>
<reference evidence="14" key="1">
    <citation type="submission" date="2020-05" db="UniProtKB">
        <authorList>
            <consortium name="EnsemblMetazoa"/>
        </authorList>
    </citation>
    <scope>IDENTIFICATION</scope>
    <source>
        <strain evidence="14">USDA</strain>
    </source>
</reference>
<name>A0A1I8PQ59_STOCA</name>
<evidence type="ECO:0000256" key="9">
    <source>
        <dbReference type="ARBA" id="ARBA00051711"/>
    </source>
</evidence>
<protein>
    <recommendedName>
        <fullName evidence="5">aralkylamine N-acetyltransferase</fullName>
        <ecNumber evidence="5">2.3.1.87</ecNumber>
    </recommendedName>
</protein>
<gene>
    <name evidence="14" type="primary">106094318</name>
</gene>
<dbReference type="STRING" id="35570.A0A1I8PQ59"/>
<proteinExistence type="inferred from homology"/>
<dbReference type="CDD" id="cd04301">
    <property type="entry name" value="NAT_SF"/>
    <property type="match status" value="1"/>
</dbReference>
<evidence type="ECO:0000256" key="5">
    <source>
        <dbReference type="ARBA" id="ARBA00039114"/>
    </source>
</evidence>
<dbReference type="Gene3D" id="3.40.630.30">
    <property type="match status" value="1"/>
</dbReference>
<dbReference type="PANTHER" id="PTHR20905:SF1">
    <property type="entry name" value="AT07410P-RELATED"/>
    <property type="match status" value="1"/>
</dbReference>
<sequence length="274" mass="31456">MCATSTLLCSHLVIQKISLLRPLLHWRKYEHRHGLIQSLLYGHFNRSISTTQQKAKDICIRVIKPADRQRVLDFLRIHFYCDKPYVVATTANINNTALTEPDKADEDYNISKIEHGTCLMAVDQQSQATVGVLLAGPKGPNEAELLSIRAAKEGLTKWSVILKLWERAERESNVYKRYGVQRVLHCTVLAVDRNIRGKRIGARLFNELQELGKTWNYELVTVDCTSYYSSKLCKQLGWECVNEIYYNEYVNENGHAMVNAKPPHVCCRTYAVRL</sequence>
<comment type="catalytic activity">
    <reaction evidence="10">
        <text>serotonin + (9Z)-octadecenoyl-CoA = N-(9Z-octadecenoyl)-serotonin + CoA + H(+)</text>
        <dbReference type="Rhea" id="RHEA:51392"/>
        <dbReference type="ChEBI" id="CHEBI:15378"/>
        <dbReference type="ChEBI" id="CHEBI:57287"/>
        <dbReference type="ChEBI" id="CHEBI:57387"/>
        <dbReference type="ChEBI" id="CHEBI:134064"/>
        <dbReference type="ChEBI" id="CHEBI:350546"/>
    </reaction>
    <physiologicalReaction direction="left-to-right" evidence="10">
        <dbReference type="Rhea" id="RHEA:51393"/>
    </physiologicalReaction>
</comment>